<gene>
    <name evidence="2" type="ORF">RF55_21248</name>
</gene>
<keyword evidence="1" id="KW-0472">Membrane</keyword>
<dbReference type="PaxDb" id="67767-A0A0J7MR16"/>
<reference evidence="2 3" key="1">
    <citation type="submission" date="2015-04" db="EMBL/GenBank/DDBJ databases">
        <title>Lasius niger genome sequencing.</title>
        <authorList>
            <person name="Konorov E.A."/>
            <person name="Nikitin M.A."/>
            <person name="Kirill M.V."/>
            <person name="Chang P."/>
        </authorList>
    </citation>
    <scope>NUCLEOTIDE SEQUENCE [LARGE SCALE GENOMIC DNA]</scope>
    <source>
        <tissue evidence="2">Whole</tissue>
    </source>
</reference>
<sequence length="73" mass="8336">MFTIWSVINNSLIYATVTIGNNRFINQSMHFKATFKTFRNGIALHACGACVTIKIFVAFMSSWLNTFPLYHIT</sequence>
<proteinExistence type="predicted"/>
<keyword evidence="1" id="KW-0812">Transmembrane</keyword>
<comment type="caution">
    <text evidence="2">The sequence shown here is derived from an EMBL/GenBank/DDBJ whole genome shotgun (WGS) entry which is preliminary data.</text>
</comment>
<evidence type="ECO:0000256" key="1">
    <source>
        <dbReference type="SAM" id="Phobius"/>
    </source>
</evidence>
<dbReference type="GO" id="GO:0003677">
    <property type="term" value="F:DNA binding"/>
    <property type="evidence" value="ECO:0007669"/>
    <property type="project" value="UniProtKB-KW"/>
</dbReference>
<evidence type="ECO:0000313" key="3">
    <source>
        <dbReference type="Proteomes" id="UP000036403"/>
    </source>
</evidence>
<dbReference type="EMBL" id="LBMM01021893">
    <property type="protein sequence ID" value="KMQ82990.1"/>
    <property type="molecule type" value="Genomic_DNA"/>
</dbReference>
<protein>
    <submittedName>
        <fullName evidence="2">Dna-binding protein</fullName>
    </submittedName>
</protein>
<feature type="transmembrane region" description="Helical" evidence="1">
    <location>
        <begin position="42"/>
        <end position="64"/>
    </location>
</feature>
<keyword evidence="1" id="KW-1133">Transmembrane helix</keyword>
<organism evidence="2 3">
    <name type="scientific">Lasius niger</name>
    <name type="common">Black garden ant</name>
    <dbReference type="NCBI Taxonomy" id="67767"/>
    <lineage>
        <taxon>Eukaryota</taxon>
        <taxon>Metazoa</taxon>
        <taxon>Ecdysozoa</taxon>
        <taxon>Arthropoda</taxon>
        <taxon>Hexapoda</taxon>
        <taxon>Insecta</taxon>
        <taxon>Pterygota</taxon>
        <taxon>Neoptera</taxon>
        <taxon>Endopterygota</taxon>
        <taxon>Hymenoptera</taxon>
        <taxon>Apocrita</taxon>
        <taxon>Aculeata</taxon>
        <taxon>Formicoidea</taxon>
        <taxon>Formicidae</taxon>
        <taxon>Formicinae</taxon>
        <taxon>Lasius</taxon>
        <taxon>Lasius</taxon>
    </lineage>
</organism>
<evidence type="ECO:0000313" key="2">
    <source>
        <dbReference type="EMBL" id="KMQ82990.1"/>
    </source>
</evidence>
<name>A0A0J7MR16_LASNI</name>
<dbReference type="AlphaFoldDB" id="A0A0J7MR16"/>
<keyword evidence="2" id="KW-0238">DNA-binding</keyword>
<dbReference type="Proteomes" id="UP000036403">
    <property type="component" value="Unassembled WGS sequence"/>
</dbReference>
<accession>A0A0J7MR16</accession>
<keyword evidence="3" id="KW-1185">Reference proteome</keyword>